<dbReference type="GO" id="GO:0043758">
    <property type="term" value="F:acetate-CoA ligase (ADP-forming) activity"/>
    <property type="evidence" value="ECO:0007669"/>
    <property type="project" value="UniProtKB-EC"/>
</dbReference>
<evidence type="ECO:0000256" key="6">
    <source>
        <dbReference type="PROSITE-ProRule" id="PRU00409"/>
    </source>
</evidence>
<dbReference type="GeneID" id="11971520"/>
<dbReference type="SMR" id="H8I4G5"/>
<proteinExistence type="predicted"/>
<evidence type="ECO:0000256" key="5">
    <source>
        <dbReference type="ARBA" id="ARBA00022840"/>
    </source>
</evidence>
<evidence type="ECO:0000256" key="2">
    <source>
        <dbReference type="ARBA" id="ARBA00012957"/>
    </source>
</evidence>
<keyword evidence="5 6" id="KW-0067">ATP-binding</keyword>
<dbReference type="KEGG" id="mez:Mtc_1390"/>
<dbReference type="Pfam" id="PF13549">
    <property type="entry name" value="ATP-grasp_5"/>
    <property type="match status" value="1"/>
</dbReference>
<name>H8I4G5_METCZ</name>
<evidence type="ECO:0000313" key="9">
    <source>
        <dbReference type="Proteomes" id="UP000005233"/>
    </source>
</evidence>
<dbReference type="Gene3D" id="3.30.1490.20">
    <property type="entry name" value="ATP-grasp fold, A domain"/>
    <property type="match status" value="1"/>
</dbReference>
<dbReference type="InterPro" id="IPR011761">
    <property type="entry name" value="ATP-grasp"/>
</dbReference>
<dbReference type="InterPro" id="IPR013815">
    <property type="entry name" value="ATP_grasp_subdomain_1"/>
</dbReference>
<dbReference type="EMBL" id="CP003243">
    <property type="protein sequence ID" value="AFD00144.1"/>
    <property type="molecule type" value="Genomic_DNA"/>
</dbReference>
<dbReference type="GO" id="GO:0046872">
    <property type="term" value="F:metal ion binding"/>
    <property type="evidence" value="ECO:0007669"/>
    <property type="project" value="InterPro"/>
</dbReference>
<dbReference type="STRING" id="1041930.Mtc_1390"/>
<protein>
    <recommendedName>
        <fullName evidence="2">acetate--CoA ligase (ADP-forming)</fullName>
        <ecNumber evidence="2">6.2.1.13</ecNumber>
    </recommendedName>
</protein>
<sequence>MMSELEAKALLAKYGIPVNEGYGASSAEEAAEKARHIGFPVAVKALSSKITHKSDLGLVELNICNPGEVLDAGARILKKARGIDPDARLIVEAMADPGTEVIVGAKRDPQFGPTVLFGLGGIFVEVFKDVSLRVAPVDRPMALDMMGEIKGYPILKGVRGRKGVDLDALADVIVNTSRLMMDEEGILELDMNPVLAYEKGAIAVDARALLRD</sequence>
<dbReference type="eggNOG" id="arCOG01338">
    <property type="taxonomic scope" value="Archaea"/>
</dbReference>
<dbReference type="EC" id="6.2.1.13" evidence="2"/>
<reference evidence="8 9" key="1">
    <citation type="journal article" date="2012" name="J. Bacteriol.">
        <title>Complete genome sequence of a thermophilic methanogen, Methanocella conradii HZ254, isolated from Chinese rice field soil.</title>
        <authorList>
            <person name="Lu Z."/>
            <person name="Lu Y."/>
        </authorList>
    </citation>
    <scope>NUCLEOTIDE SEQUENCE [LARGE SCALE GENOMIC DNA]</scope>
    <source>
        <strain evidence="9">DSM 24694 / JCM 17849 / CGMCC 1.5162 / HZ254</strain>
    </source>
</reference>
<dbReference type="Gene3D" id="3.30.470.20">
    <property type="entry name" value="ATP-grasp fold, B domain"/>
    <property type="match status" value="1"/>
</dbReference>
<dbReference type="OrthoDB" id="18103at2157"/>
<feature type="domain" description="ATP-grasp" evidence="7">
    <location>
        <begin position="8"/>
        <end position="45"/>
    </location>
</feature>
<organism evidence="8 9">
    <name type="scientific">Methanocella conradii (strain DSM 24694 / JCM 17849 / CGMCC 1.5162 / HZ254)</name>
    <dbReference type="NCBI Taxonomy" id="1041930"/>
    <lineage>
        <taxon>Archaea</taxon>
        <taxon>Methanobacteriati</taxon>
        <taxon>Methanobacteriota</taxon>
        <taxon>Stenosarchaea group</taxon>
        <taxon>Methanomicrobia</taxon>
        <taxon>Methanocellales</taxon>
        <taxon>Methanocellaceae</taxon>
        <taxon>Methanocella</taxon>
    </lineage>
</organism>
<dbReference type="SUPFAM" id="SSF56059">
    <property type="entry name" value="Glutathione synthetase ATP-binding domain-like"/>
    <property type="match status" value="1"/>
</dbReference>
<dbReference type="Proteomes" id="UP000005233">
    <property type="component" value="Chromosome"/>
</dbReference>
<dbReference type="PANTHER" id="PTHR43334">
    <property type="entry name" value="ACETATE--COA LIGASE [ADP-FORMING]"/>
    <property type="match status" value="1"/>
</dbReference>
<dbReference type="InterPro" id="IPR051538">
    <property type="entry name" value="Acyl-CoA_Synth/Transferase"/>
</dbReference>
<gene>
    <name evidence="8" type="primary">acdB</name>
    <name evidence="8" type="ordered locus">Mtc_1390</name>
</gene>
<keyword evidence="3 8" id="KW-0436">Ligase</keyword>
<evidence type="ECO:0000256" key="3">
    <source>
        <dbReference type="ARBA" id="ARBA00022598"/>
    </source>
</evidence>
<dbReference type="HOGENOM" id="CLU_063044_1_1_2"/>
<dbReference type="PANTHER" id="PTHR43334:SF1">
    <property type="entry name" value="3-HYDROXYPROPIONATE--COA LIGASE [ADP-FORMING]"/>
    <property type="match status" value="1"/>
</dbReference>
<comment type="catalytic activity">
    <reaction evidence="1">
        <text>acetate + ATP + CoA = acetyl-CoA + ADP + phosphate</text>
        <dbReference type="Rhea" id="RHEA:15081"/>
        <dbReference type="ChEBI" id="CHEBI:30089"/>
        <dbReference type="ChEBI" id="CHEBI:30616"/>
        <dbReference type="ChEBI" id="CHEBI:43474"/>
        <dbReference type="ChEBI" id="CHEBI:57287"/>
        <dbReference type="ChEBI" id="CHEBI:57288"/>
        <dbReference type="ChEBI" id="CHEBI:456216"/>
        <dbReference type="EC" id="6.2.1.13"/>
    </reaction>
</comment>
<keyword evidence="4 6" id="KW-0547">Nucleotide-binding</keyword>
<evidence type="ECO:0000313" key="8">
    <source>
        <dbReference type="EMBL" id="AFD00144.1"/>
    </source>
</evidence>
<dbReference type="PROSITE" id="PS50975">
    <property type="entry name" value="ATP_GRASP"/>
    <property type="match status" value="1"/>
</dbReference>
<dbReference type="RefSeq" id="WP_014405981.1">
    <property type="nucleotide sequence ID" value="NC_017034.1"/>
</dbReference>
<evidence type="ECO:0000256" key="4">
    <source>
        <dbReference type="ARBA" id="ARBA00022741"/>
    </source>
</evidence>
<dbReference type="AlphaFoldDB" id="H8I4G5"/>
<evidence type="ECO:0000256" key="1">
    <source>
        <dbReference type="ARBA" id="ARBA00001619"/>
    </source>
</evidence>
<accession>H8I4G5</accession>
<evidence type="ECO:0000259" key="7">
    <source>
        <dbReference type="PROSITE" id="PS50975"/>
    </source>
</evidence>
<keyword evidence="9" id="KW-1185">Reference proteome</keyword>
<dbReference type="GO" id="GO:0005524">
    <property type="term" value="F:ATP binding"/>
    <property type="evidence" value="ECO:0007669"/>
    <property type="project" value="UniProtKB-UniRule"/>
</dbReference>